<name>X1NFL4_9ZZZZ</name>
<dbReference type="PRINTS" id="PR00368">
    <property type="entry name" value="FADPNR"/>
</dbReference>
<dbReference type="SUPFAM" id="SSF51971">
    <property type="entry name" value="Nucleotide-binding domain"/>
    <property type="match status" value="1"/>
</dbReference>
<evidence type="ECO:0000259" key="1">
    <source>
        <dbReference type="Pfam" id="PF07992"/>
    </source>
</evidence>
<dbReference type="EMBL" id="BARV01005754">
    <property type="protein sequence ID" value="GAI17449.1"/>
    <property type="molecule type" value="Genomic_DNA"/>
</dbReference>
<organism evidence="2">
    <name type="scientific">marine sediment metagenome</name>
    <dbReference type="NCBI Taxonomy" id="412755"/>
    <lineage>
        <taxon>unclassified sequences</taxon>
        <taxon>metagenomes</taxon>
        <taxon>ecological metagenomes</taxon>
    </lineage>
</organism>
<dbReference type="PANTHER" id="PTHR42783:SF3">
    <property type="entry name" value="GLUTAMATE SYNTHASE [NADPH] SMALL CHAIN-RELATED"/>
    <property type="match status" value="1"/>
</dbReference>
<dbReference type="AlphaFoldDB" id="X1NFL4"/>
<feature type="non-terminal residue" evidence="2">
    <location>
        <position position="560"/>
    </location>
</feature>
<dbReference type="InterPro" id="IPR036188">
    <property type="entry name" value="FAD/NAD-bd_sf"/>
</dbReference>
<gene>
    <name evidence="2" type="ORF">S06H3_11678</name>
</gene>
<proteinExistence type="predicted"/>
<dbReference type="InterPro" id="IPR023753">
    <property type="entry name" value="FAD/NAD-binding_dom"/>
</dbReference>
<comment type="caution">
    <text evidence="2">The sequence shown here is derived from an EMBL/GenBank/DDBJ whole genome shotgun (WGS) entry which is preliminary data.</text>
</comment>
<sequence>DNIKRFGVEIKTNSPIGKEKTIDDLLNKEGFKAVYIATGAHEGMKLNIPGEDDYNNFFQCAPWLRDVNLGNITEIKGKVIILGGGNAAIDAARVSLRLGADEVHIVYRRTRNEMPADPFEIEEALVEDIKLHILVTPKKVIGENGTLKGLECLKNTLGEPDSSGRRRPVAIEGSEFFIASDHIIAAIGQSLDKSFATGTKDIEFSDYDLLAVNPETLETKKKGVFAGGDVVTGPKTVIEAIAHGKKVASSISAYIEGKEIPLSSQQDSANDIEKLYKPIDPKEPKIARASVPTLEVSKRITNFNEANLAMDEETAKGEAARCLDCGVCCECFQCVEACKAEAIDHDMADRSLDINVGSIILAPGFETYDPKVFDTYQYGRLPNVVTSMEFERILSASGPYEGHLIRPSDKKEPEKIAWIQCVGSRDVHDGAHPYCSAVCCTYAIKEVIVARDHSTNGLDTAIFYIDMRTYGKDFERYYNRAKDEGVRFIRSKIANITQVDGSENPLIAYTDEEGRRIEEEFDMVVLSIGLSVPRESVDLARKIGIDLDSYNFVETDSFSP</sequence>
<dbReference type="GO" id="GO:0016491">
    <property type="term" value="F:oxidoreductase activity"/>
    <property type="evidence" value="ECO:0007669"/>
    <property type="project" value="InterPro"/>
</dbReference>
<evidence type="ECO:0000313" key="2">
    <source>
        <dbReference type="EMBL" id="GAI17449.1"/>
    </source>
</evidence>
<dbReference type="PRINTS" id="PR00469">
    <property type="entry name" value="PNDRDTASEII"/>
</dbReference>
<dbReference type="Pfam" id="PF07992">
    <property type="entry name" value="Pyr_redox_2"/>
    <property type="match status" value="1"/>
</dbReference>
<accession>X1NFL4</accession>
<dbReference type="SUPFAM" id="SSF51905">
    <property type="entry name" value="FAD/NAD(P)-binding domain"/>
    <property type="match status" value="1"/>
</dbReference>
<feature type="non-terminal residue" evidence="2">
    <location>
        <position position="1"/>
    </location>
</feature>
<dbReference type="PANTHER" id="PTHR42783">
    <property type="entry name" value="GLUTAMATE SYNTHASE [NADPH] SMALL CHAIN"/>
    <property type="match status" value="1"/>
</dbReference>
<protein>
    <recommendedName>
        <fullName evidence="1">FAD/NAD(P)-binding domain-containing protein</fullName>
    </recommendedName>
</protein>
<feature type="domain" description="FAD/NAD(P)-binding" evidence="1">
    <location>
        <begin position="20"/>
        <end position="244"/>
    </location>
</feature>
<dbReference type="SUPFAM" id="SSF46548">
    <property type="entry name" value="alpha-helical ferredoxin"/>
    <property type="match status" value="1"/>
</dbReference>
<reference evidence="2" key="1">
    <citation type="journal article" date="2014" name="Front. Microbiol.">
        <title>High frequency of phylogenetically diverse reductive dehalogenase-homologous genes in deep subseafloor sedimentary metagenomes.</title>
        <authorList>
            <person name="Kawai M."/>
            <person name="Futagami T."/>
            <person name="Toyoda A."/>
            <person name="Takaki Y."/>
            <person name="Nishi S."/>
            <person name="Hori S."/>
            <person name="Arai W."/>
            <person name="Tsubouchi T."/>
            <person name="Morono Y."/>
            <person name="Uchiyama I."/>
            <person name="Ito T."/>
            <person name="Fujiyama A."/>
            <person name="Inagaki F."/>
            <person name="Takami H."/>
        </authorList>
    </citation>
    <scope>NUCLEOTIDE SEQUENCE</scope>
    <source>
        <strain evidence="2">Expedition CK06-06</strain>
    </source>
</reference>
<dbReference type="Gene3D" id="3.50.50.60">
    <property type="entry name" value="FAD/NAD(P)-binding domain"/>
    <property type="match status" value="1"/>
</dbReference>